<dbReference type="SMART" id="SM00369">
    <property type="entry name" value="LRR_TYP"/>
    <property type="match status" value="6"/>
</dbReference>
<dbReference type="Pfam" id="PF13855">
    <property type="entry name" value="LRR_8"/>
    <property type="match status" value="1"/>
</dbReference>
<dbReference type="GO" id="GO:0051707">
    <property type="term" value="P:response to other organism"/>
    <property type="evidence" value="ECO:0007669"/>
    <property type="project" value="UniProtKB-ARBA"/>
</dbReference>
<keyword evidence="6 7" id="KW-0472">Membrane</keyword>
<evidence type="ECO:0000256" key="7">
    <source>
        <dbReference type="SAM" id="Phobius"/>
    </source>
</evidence>
<accession>A0A251V5J0</accession>
<keyword evidence="3 7" id="KW-0812">Transmembrane</keyword>
<organism evidence="9 10">
    <name type="scientific">Helianthus annuus</name>
    <name type="common">Common sunflower</name>
    <dbReference type="NCBI Taxonomy" id="4232"/>
    <lineage>
        <taxon>Eukaryota</taxon>
        <taxon>Viridiplantae</taxon>
        <taxon>Streptophyta</taxon>
        <taxon>Embryophyta</taxon>
        <taxon>Tracheophyta</taxon>
        <taxon>Spermatophyta</taxon>
        <taxon>Magnoliopsida</taxon>
        <taxon>eudicotyledons</taxon>
        <taxon>Gunneridae</taxon>
        <taxon>Pentapetalae</taxon>
        <taxon>asterids</taxon>
        <taxon>campanulids</taxon>
        <taxon>Asterales</taxon>
        <taxon>Asteraceae</taxon>
        <taxon>Asteroideae</taxon>
        <taxon>Heliantheae alliance</taxon>
        <taxon>Heliantheae</taxon>
        <taxon>Helianthus</taxon>
    </lineage>
</organism>
<evidence type="ECO:0000256" key="3">
    <source>
        <dbReference type="ARBA" id="ARBA00022692"/>
    </source>
</evidence>
<dbReference type="PROSITE" id="PS51450">
    <property type="entry name" value="LRR"/>
    <property type="match status" value="2"/>
</dbReference>
<dbReference type="EMBL" id="CM007892">
    <property type="protein sequence ID" value="OTG30877.1"/>
    <property type="molecule type" value="Genomic_DNA"/>
</dbReference>
<evidence type="ECO:0000256" key="2">
    <source>
        <dbReference type="ARBA" id="ARBA00022614"/>
    </source>
</evidence>
<dbReference type="FunFam" id="3.80.10.10:FF:000095">
    <property type="entry name" value="LRR receptor-like serine/threonine-protein kinase GSO1"/>
    <property type="match status" value="1"/>
</dbReference>
<dbReference type="STRING" id="4232.A0A251V5J0"/>
<feature type="transmembrane region" description="Helical" evidence="7">
    <location>
        <begin position="496"/>
        <end position="519"/>
    </location>
</feature>
<keyword evidence="5 7" id="KW-1133">Transmembrane helix</keyword>
<dbReference type="InterPro" id="IPR003591">
    <property type="entry name" value="Leu-rich_rpt_typical-subtyp"/>
</dbReference>
<keyword evidence="2" id="KW-0433">Leucine-rich repeat</keyword>
<evidence type="ECO:0000256" key="6">
    <source>
        <dbReference type="ARBA" id="ARBA00023136"/>
    </source>
</evidence>
<dbReference type="Gene3D" id="3.80.10.10">
    <property type="entry name" value="Ribonuclease Inhibitor"/>
    <property type="match status" value="1"/>
</dbReference>
<dbReference type="PANTHER" id="PTHR48065:SF5">
    <property type="entry name" value="RECEPTOR-LIKE PROTEIN CF-9 HOMOLOG"/>
    <property type="match status" value="1"/>
</dbReference>
<keyword evidence="4" id="KW-0677">Repeat</keyword>
<dbReference type="GO" id="GO:0006952">
    <property type="term" value="P:defense response"/>
    <property type="evidence" value="ECO:0007669"/>
    <property type="project" value="UniProtKB-ARBA"/>
</dbReference>
<evidence type="ECO:0000313" key="10">
    <source>
        <dbReference type="Proteomes" id="UP000215914"/>
    </source>
</evidence>
<evidence type="ECO:0000256" key="4">
    <source>
        <dbReference type="ARBA" id="ARBA00022737"/>
    </source>
</evidence>
<dbReference type="AlphaFoldDB" id="A0A251V5J0"/>
<sequence length="557" mass="62038">MIGVTELDILLSSLPKLEAVDLSYNGLSVVTRNDAHYVNPDFSVLSLASCSLTVIPPFLCAMKKLHILDLSGNRISGHIPAWAGEIGGNNLSYLDLSDNSIIGLPEFRSDRLQHLYLQSNIIQGPFPQWICVKRHLKYLDISNNNITGIVPNCLQNISSSLVSLYIQSNMIQGPFPITICNMASLLYLFMSNNSFHGVLPECLGNITSSLAMMDLGDNNFHGNIPKVYGGYCELVWLILNGNKFEGEVPRSLAKCQSLKLLDLGNNQLNGTFPRWLGYQLEKLQVLILRSNSLQGTIETPAATEFLFPSLHILDISNNSFVGRLPGEYFETFNAIKDVDKGPKTEFISGLYYYYIGAREPILTTISGIDLSSNKFEGEIPKVIGNLKSLRLLNLSHNNFIGQIPHALGNLFDIKALDLSWNRLEGEIHQSLTKLPFLAVLNLSQNHLVGRIPEGHQFNTFAEDTYYGNPGLCGLPLPTHIHCKHLSSPQVETKGGVWIYMEPVMLGLGCGTLLGLVWGYRMLSTGRPKWFNEIADARGHTHTRRKNRKHGVHVRKRT</sequence>
<dbReference type="Pfam" id="PF00560">
    <property type="entry name" value="LRR_1"/>
    <property type="match status" value="7"/>
</dbReference>
<evidence type="ECO:0000256" key="5">
    <source>
        <dbReference type="ARBA" id="ARBA00022989"/>
    </source>
</evidence>
<dbReference type="PANTHER" id="PTHR48065">
    <property type="entry name" value="OS10G0469600 PROTEIN"/>
    <property type="match status" value="1"/>
</dbReference>
<proteinExistence type="predicted"/>
<dbReference type="GO" id="GO:0016020">
    <property type="term" value="C:membrane"/>
    <property type="evidence" value="ECO:0007669"/>
    <property type="project" value="UniProtKB-SubCell"/>
</dbReference>
<gene>
    <name evidence="9" type="primary">AtRLP22</name>
    <name evidence="9" type="ORF">HannXRQ_Chr03g0069291</name>
    <name evidence="8" type="ORF">HanXRQr2_Chr03g0109391</name>
</gene>
<protein>
    <submittedName>
        <fullName evidence="8">Leucine-rich repeat domain superfamily</fullName>
    </submittedName>
    <submittedName>
        <fullName evidence="9">Putative receptor like protein 22</fullName>
    </submittedName>
</protein>
<evidence type="ECO:0000313" key="8">
    <source>
        <dbReference type="EMBL" id="KAF5814292.1"/>
    </source>
</evidence>
<keyword evidence="10" id="KW-1185">Reference proteome</keyword>
<dbReference type="OMA" id="TICNMAS"/>
<reference evidence="9" key="2">
    <citation type="submission" date="2017-02" db="EMBL/GenBank/DDBJ databases">
        <title>Sunflower complete genome.</title>
        <authorList>
            <person name="Langlade N."/>
            <person name="Munos S."/>
        </authorList>
    </citation>
    <scope>NUCLEOTIDE SEQUENCE [LARGE SCALE GENOMIC DNA]</scope>
    <source>
        <tissue evidence="9">Leaves</tissue>
    </source>
</reference>
<dbReference type="EMBL" id="MNCJ02000318">
    <property type="protein sequence ID" value="KAF5814292.1"/>
    <property type="molecule type" value="Genomic_DNA"/>
</dbReference>
<dbReference type="PRINTS" id="PR00019">
    <property type="entry name" value="LEURICHRPT"/>
</dbReference>
<evidence type="ECO:0000313" key="9">
    <source>
        <dbReference type="EMBL" id="OTG30877.1"/>
    </source>
</evidence>
<reference evidence="8" key="3">
    <citation type="submission" date="2020-06" db="EMBL/GenBank/DDBJ databases">
        <title>Helianthus annuus Genome sequencing and assembly Release 2.</title>
        <authorList>
            <person name="Gouzy J."/>
            <person name="Langlade N."/>
            <person name="Munos S."/>
        </authorList>
    </citation>
    <scope>NUCLEOTIDE SEQUENCE</scope>
    <source>
        <tissue evidence="8">Leaves</tissue>
    </source>
</reference>
<name>A0A251V5J0_HELAN</name>
<dbReference type="InterPro" id="IPR001611">
    <property type="entry name" value="Leu-rich_rpt"/>
</dbReference>
<dbReference type="InterPro" id="IPR032675">
    <property type="entry name" value="LRR_dom_sf"/>
</dbReference>
<dbReference type="Gramene" id="mRNA:HanXRQr2_Chr03g0109391">
    <property type="protein sequence ID" value="CDS:HanXRQr2_Chr03g0109391.1"/>
    <property type="gene ID" value="HanXRQr2_Chr03g0109391"/>
</dbReference>
<keyword evidence="9" id="KW-0675">Receptor</keyword>
<dbReference type="SUPFAM" id="SSF52058">
    <property type="entry name" value="L domain-like"/>
    <property type="match status" value="2"/>
</dbReference>
<reference evidence="8 10" key="1">
    <citation type="journal article" date="2017" name="Nature">
        <title>The sunflower genome provides insights into oil metabolism, flowering and Asterid evolution.</title>
        <authorList>
            <person name="Badouin H."/>
            <person name="Gouzy J."/>
            <person name="Grassa C.J."/>
            <person name="Murat F."/>
            <person name="Staton S.E."/>
            <person name="Cottret L."/>
            <person name="Lelandais-Briere C."/>
            <person name="Owens G.L."/>
            <person name="Carrere S."/>
            <person name="Mayjonade B."/>
            <person name="Legrand L."/>
            <person name="Gill N."/>
            <person name="Kane N.C."/>
            <person name="Bowers J.E."/>
            <person name="Hubner S."/>
            <person name="Bellec A."/>
            <person name="Berard A."/>
            <person name="Berges H."/>
            <person name="Blanchet N."/>
            <person name="Boniface M.C."/>
            <person name="Brunel D."/>
            <person name="Catrice O."/>
            <person name="Chaidir N."/>
            <person name="Claudel C."/>
            <person name="Donnadieu C."/>
            <person name="Faraut T."/>
            <person name="Fievet G."/>
            <person name="Helmstetter N."/>
            <person name="King M."/>
            <person name="Knapp S.J."/>
            <person name="Lai Z."/>
            <person name="Le Paslier M.C."/>
            <person name="Lippi Y."/>
            <person name="Lorenzon L."/>
            <person name="Mandel J.R."/>
            <person name="Marage G."/>
            <person name="Marchand G."/>
            <person name="Marquand E."/>
            <person name="Bret-Mestries E."/>
            <person name="Morien E."/>
            <person name="Nambeesan S."/>
            <person name="Nguyen T."/>
            <person name="Pegot-Espagnet P."/>
            <person name="Pouilly N."/>
            <person name="Raftis F."/>
            <person name="Sallet E."/>
            <person name="Schiex T."/>
            <person name="Thomas J."/>
            <person name="Vandecasteele C."/>
            <person name="Vares D."/>
            <person name="Vear F."/>
            <person name="Vautrin S."/>
            <person name="Crespi M."/>
            <person name="Mangin B."/>
            <person name="Burke J.M."/>
            <person name="Salse J."/>
            <person name="Munos S."/>
            <person name="Vincourt P."/>
            <person name="Rieseberg L.H."/>
            <person name="Langlade N.B."/>
        </authorList>
    </citation>
    <scope>NUCLEOTIDE SEQUENCE [LARGE SCALE GENOMIC DNA]</scope>
    <source>
        <strain evidence="10">cv. SF193</strain>
        <tissue evidence="8">Leaves</tissue>
    </source>
</reference>
<dbReference type="InParanoid" id="A0A251V5J0"/>
<dbReference type="OrthoDB" id="1711550at2759"/>
<evidence type="ECO:0000256" key="1">
    <source>
        <dbReference type="ARBA" id="ARBA00004167"/>
    </source>
</evidence>
<dbReference type="Proteomes" id="UP000215914">
    <property type="component" value="Chromosome 3"/>
</dbReference>
<comment type="subcellular location">
    <subcellularLocation>
        <location evidence="1">Membrane</location>
        <topology evidence="1">Single-pass membrane protein</topology>
    </subcellularLocation>
</comment>